<dbReference type="Pfam" id="PF00355">
    <property type="entry name" value="Rieske"/>
    <property type="match status" value="1"/>
</dbReference>
<dbReference type="Gene3D" id="2.102.10.10">
    <property type="entry name" value="Rieske [2Fe-2S] iron-sulphur domain"/>
    <property type="match status" value="1"/>
</dbReference>
<evidence type="ECO:0000256" key="7">
    <source>
        <dbReference type="ARBA" id="ARBA00023004"/>
    </source>
</evidence>
<dbReference type="InterPro" id="IPR017941">
    <property type="entry name" value="Rieske_2Fe-2S"/>
</dbReference>
<dbReference type="EMBL" id="AZHX01001691">
    <property type="protein sequence ID" value="ETX00789.1"/>
    <property type="molecule type" value="Genomic_DNA"/>
</dbReference>
<dbReference type="GO" id="GO:0005506">
    <property type="term" value="F:iron ion binding"/>
    <property type="evidence" value="ECO:0007669"/>
    <property type="project" value="InterPro"/>
</dbReference>
<keyword evidence="8" id="KW-0411">Iron-sulfur</keyword>
<dbReference type="InterPro" id="IPR001663">
    <property type="entry name" value="Rng_hydr_dOase-A"/>
</dbReference>
<gene>
    <name evidence="11" type="ORF">ETSY2_38445</name>
</gene>
<accession>W4LRZ4</accession>
<dbReference type="GO" id="GO:0051537">
    <property type="term" value="F:2 iron, 2 sulfur cluster binding"/>
    <property type="evidence" value="ECO:0007669"/>
    <property type="project" value="UniProtKB-KW"/>
</dbReference>
<dbReference type="PROSITE" id="PS51296">
    <property type="entry name" value="RIESKE"/>
    <property type="match status" value="1"/>
</dbReference>
<dbReference type="SUPFAM" id="SSF55961">
    <property type="entry name" value="Bet v1-like"/>
    <property type="match status" value="1"/>
</dbReference>
<dbReference type="PANTHER" id="PTHR43756">
    <property type="entry name" value="CHOLINE MONOOXYGENASE, CHLOROPLASTIC"/>
    <property type="match status" value="1"/>
</dbReference>
<evidence type="ECO:0000256" key="1">
    <source>
        <dbReference type="ARBA" id="ARBA00008751"/>
    </source>
</evidence>
<dbReference type="CDD" id="cd08881">
    <property type="entry name" value="RHO_alpha_C_NDO-like"/>
    <property type="match status" value="1"/>
</dbReference>
<evidence type="ECO:0000313" key="12">
    <source>
        <dbReference type="Proteomes" id="UP000019140"/>
    </source>
</evidence>
<dbReference type="InterPro" id="IPR043266">
    <property type="entry name" value="RHO_NdoB-like_C"/>
</dbReference>
<evidence type="ECO:0000313" key="11">
    <source>
        <dbReference type="EMBL" id="ETX00789.1"/>
    </source>
</evidence>
<comment type="caution">
    <text evidence="11">The sequence shown here is derived from an EMBL/GenBank/DDBJ whole genome shotgun (WGS) entry which is preliminary data.</text>
</comment>
<keyword evidence="4" id="KW-0058">Aromatic hydrocarbons catabolism</keyword>
<organism evidence="11 12">
    <name type="scientific">Candidatus Entotheonella gemina</name>
    <dbReference type="NCBI Taxonomy" id="1429439"/>
    <lineage>
        <taxon>Bacteria</taxon>
        <taxon>Pseudomonadati</taxon>
        <taxon>Nitrospinota/Tectimicrobiota group</taxon>
        <taxon>Candidatus Tectimicrobiota</taxon>
        <taxon>Candidatus Entotheonellia</taxon>
        <taxon>Candidatus Entotheonellales</taxon>
        <taxon>Candidatus Entotheonellaceae</taxon>
        <taxon>Candidatus Entotheonella</taxon>
    </lineage>
</organism>
<dbReference type="InterPro" id="IPR015881">
    <property type="entry name" value="ARHD_Rieske_2Fe_2S"/>
</dbReference>
<evidence type="ECO:0000256" key="8">
    <source>
        <dbReference type="ARBA" id="ARBA00023014"/>
    </source>
</evidence>
<sequence length="421" mass="47886">MKAEVRHLVDVEQGLIDRRIFVDPAVYEQELECIFARCWLFLCHESQIPEPGDFLTTYMGEDPVLVVRDSAGVINAFLNVCRHRGNRVCRAEAGNAMTFTCSYHGWSYSNDGQLIGVPNFQEAYYQELDLAQWGLIPVAQLDRYKGLVFATFDDDAVPLLDYLGEAAWYLDTFFDRREGGVEVIGTAHKWVVPCNWKFPAENFVGDAEHIGWSHLSAVRIGQRPVSLRKKDPGGRLVSPGNGHGFITIPPEHSADPSVAELQDYEKAIAPEVRKRLGDRFDHVFPIVGNLFPNLGLLRAVARSFRVWHPCGPDKIELWSWTYVDKAAPPEVKEAIRLAGVRNFSPSGIYEQDDMDNWQECTRTSRGVVSRRYPMNYQMGLGHEGFDHDAMGWASDYRSSESNHRQFFKHWQRLMTKDVTAG</sequence>
<dbReference type="PRINTS" id="PR00090">
    <property type="entry name" value="RNGDIOXGNASE"/>
</dbReference>
<dbReference type="AlphaFoldDB" id="W4LRZ4"/>
<dbReference type="PROSITE" id="PS00570">
    <property type="entry name" value="RING_HYDROXYL_ALPHA"/>
    <property type="match status" value="1"/>
</dbReference>
<keyword evidence="6" id="KW-0560">Oxidoreductase</keyword>
<evidence type="ECO:0000256" key="3">
    <source>
        <dbReference type="ARBA" id="ARBA00022723"/>
    </source>
</evidence>
<feature type="domain" description="Rieske" evidence="10">
    <location>
        <begin position="40"/>
        <end position="118"/>
    </location>
</feature>
<evidence type="ECO:0000256" key="6">
    <source>
        <dbReference type="ARBA" id="ARBA00023002"/>
    </source>
</evidence>
<reference evidence="11 12" key="1">
    <citation type="journal article" date="2014" name="Nature">
        <title>An environmental bacterial taxon with a large and distinct metabolic repertoire.</title>
        <authorList>
            <person name="Wilson M.C."/>
            <person name="Mori T."/>
            <person name="Ruckert C."/>
            <person name="Uria A.R."/>
            <person name="Helf M.J."/>
            <person name="Takada K."/>
            <person name="Gernert C."/>
            <person name="Steffens U.A."/>
            <person name="Heycke N."/>
            <person name="Schmitt S."/>
            <person name="Rinke C."/>
            <person name="Helfrich E.J."/>
            <person name="Brachmann A.O."/>
            <person name="Gurgui C."/>
            <person name="Wakimoto T."/>
            <person name="Kracht M."/>
            <person name="Crusemann M."/>
            <person name="Hentschel U."/>
            <person name="Abe I."/>
            <person name="Matsunaga S."/>
            <person name="Kalinowski J."/>
            <person name="Takeyama H."/>
            <person name="Piel J."/>
        </authorList>
    </citation>
    <scope>NUCLEOTIDE SEQUENCE [LARGE SCALE GENOMIC DNA]</scope>
    <source>
        <strain evidence="12">TSY2</strain>
    </source>
</reference>
<dbReference type="PATRIC" id="fig|1429439.4.peg.6483"/>
<keyword evidence="3" id="KW-0479">Metal-binding</keyword>
<dbReference type="SUPFAM" id="SSF50022">
    <property type="entry name" value="ISP domain"/>
    <property type="match status" value="1"/>
</dbReference>
<dbReference type="Pfam" id="PF00848">
    <property type="entry name" value="Ring_hydroxyl_A"/>
    <property type="match status" value="1"/>
</dbReference>
<dbReference type="InterPro" id="IPR036922">
    <property type="entry name" value="Rieske_2Fe-2S_sf"/>
</dbReference>
<evidence type="ECO:0000256" key="9">
    <source>
        <dbReference type="ARBA" id="ARBA00023027"/>
    </source>
</evidence>
<dbReference type="HOGENOM" id="CLU_026244_4_0_7"/>
<keyword evidence="2" id="KW-0001">2Fe-2S</keyword>
<keyword evidence="5" id="KW-0223">Dioxygenase</keyword>
<protein>
    <recommendedName>
        <fullName evidence="10">Rieske domain-containing protein</fullName>
    </recommendedName>
</protein>
<dbReference type="Proteomes" id="UP000019140">
    <property type="component" value="Unassembled WGS sequence"/>
</dbReference>
<keyword evidence="7" id="KW-0408">Iron</keyword>
<dbReference type="Gene3D" id="3.90.380.10">
    <property type="entry name" value="Naphthalene 1,2-dioxygenase Alpha Subunit, Chain A, domain 1"/>
    <property type="match status" value="1"/>
</dbReference>
<evidence type="ECO:0000256" key="4">
    <source>
        <dbReference type="ARBA" id="ARBA00022797"/>
    </source>
</evidence>
<proteinExistence type="inferred from homology"/>
<evidence type="ECO:0000256" key="5">
    <source>
        <dbReference type="ARBA" id="ARBA00022964"/>
    </source>
</evidence>
<dbReference type="InterPro" id="IPR015879">
    <property type="entry name" value="Ring_hydroxy_dOase_asu_C_dom"/>
</dbReference>
<evidence type="ECO:0000256" key="2">
    <source>
        <dbReference type="ARBA" id="ARBA00022714"/>
    </source>
</evidence>
<comment type="similarity">
    <text evidence="1">Belongs to the bacterial ring-hydroxylating dioxygenase alpha subunit family.</text>
</comment>
<keyword evidence="12" id="KW-1185">Reference proteome</keyword>
<keyword evidence="9" id="KW-0520">NAD</keyword>
<name>W4LRZ4_9BACT</name>
<dbReference type="PANTHER" id="PTHR43756:SF1">
    <property type="entry name" value="3-PHENYLPROPIONATE_CINNAMIC ACID DIOXYGENASE SUBUNIT ALPHA"/>
    <property type="match status" value="1"/>
</dbReference>
<dbReference type="GO" id="GO:0051213">
    <property type="term" value="F:dioxygenase activity"/>
    <property type="evidence" value="ECO:0007669"/>
    <property type="project" value="UniProtKB-KW"/>
</dbReference>
<evidence type="ECO:0000259" key="10">
    <source>
        <dbReference type="PROSITE" id="PS51296"/>
    </source>
</evidence>